<gene>
    <name evidence="4" type="ORF">WG929_18455</name>
</gene>
<dbReference type="NCBIfam" id="TIGR00254">
    <property type="entry name" value="GGDEF"/>
    <property type="match status" value="1"/>
</dbReference>
<feature type="domain" description="EAL" evidence="2">
    <location>
        <begin position="619"/>
        <end position="874"/>
    </location>
</feature>
<dbReference type="EMBL" id="JBBKTX010000030">
    <property type="protein sequence ID" value="MFK4754393.1"/>
    <property type="molecule type" value="Genomic_DNA"/>
</dbReference>
<dbReference type="Proteomes" id="UP001620597">
    <property type="component" value="Unassembled WGS sequence"/>
</dbReference>
<dbReference type="InterPro" id="IPR000014">
    <property type="entry name" value="PAS"/>
</dbReference>
<dbReference type="InterPro" id="IPR052155">
    <property type="entry name" value="Biofilm_reg_signaling"/>
</dbReference>
<dbReference type="SUPFAM" id="SSF55073">
    <property type="entry name" value="Nucleotide cyclase"/>
    <property type="match status" value="1"/>
</dbReference>
<dbReference type="PROSITE" id="PS50883">
    <property type="entry name" value="EAL"/>
    <property type="match status" value="1"/>
</dbReference>
<evidence type="ECO:0000259" key="1">
    <source>
        <dbReference type="PROSITE" id="PS50112"/>
    </source>
</evidence>
<dbReference type="SUPFAM" id="SSF141868">
    <property type="entry name" value="EAL domain-like"/>
    <property type="match status" value="1"/>
</dbReference>
<dbReference type="SMART" id="SM00052">
    <property type="entry name" value="EAL"/>
    <property type="match status" value="1"/>
</dbReference>
<evidence type="ECO:0000313" key="5">
    <source>
        <dbReference type="Proteomes" id="UP001620597"/>
    </source>
</evidence>
<feature type="domain" description="PAS" evidence="1">
    <location>
        <begin position="320"/>
        <end position="376"/>
    </location>
</feature>
<dbReference type="CDD" id="cd00130">
    <property type="entry name" value="PAS"/>
    <property type="match status" value="2"/>
</dbReference>
<dbReference type="CDD" id="cd01949">
    <property type="entry name" value="GGDEF"/>
    <property type="match status" value="1"/>
</dbReference>
<dbReference type="SUPFAM" id="SSF55785">
    <property type="entry name" value="PYP-like sensor domain (PAS domain)"/>
    <property type="match status" value="2"/>
</dbReference>
<dbReference type="InterPro" id="IPR001633">
    <property type="entry name" value="EAL_dom"/>
</dbReference>
<dbReference type="PROSITE" id="PS50887">
    <property type="entry name" value="GGDEF"/>
    <property type="match status" value="1"/>
</dbReference>
<dbReference type="PANTHER" id="PTHR44757">
    <property type="entry name" value="DIGUANYLATE CYCLASE DGCP"/>
    <property type="match status" value="1"/>
</dbReference>
<dbReference type="RefSeq" id="WP_416207263.1">
    <property type="nucleotide sequence ID" value="NZ_JBBKTX010000030.1"/>
</dbReference>
<dbReference type="PANTHER" id="PTHR44757:SF2">
    <property type="entry name" value="BIOFILM ARCHITECTURE MAINTENANCE PROTEIN MBAA"/>
    <property type="match status" value="1"/>
</dbReference>
<protein>
    <submittedName>
        <fullName evidence="4">EAL domain-containing protein</fullName>
    </submittedName>
</protein>
<dbReference type="Gene3D" id="3.30.450.20">
    <property type="entry name" value="PAS domain"/>
    <property type="match status" value="2"/>
</dbReference>
<dbReference type="Pfam" id="PF08447">
    <property type="entry name" value="PAS_3"/>
    <property type="match status" value="1"/>
</dbReference>
<evidence type="ECO:0000259" key="3">
    <source>
        <dbReference type="PROSITE" id="PS50887"/>
    </source>
</evidence>
<dbReference type="CDD" id="cd01948">
    <property type="entry name" value="EAL"/>
    <property type="match status" value="1"/>
</dbReference>
<dbReference type="Pfam" id="PF13426">
    <property type="entry name" value="PAS_9"/>
    <property type="match status" value="1"/>
</dbReference>
<dbReference type="InterPro" id="IPR035965">
    <property type="entry name" value="PAS-like_dom_sf"/>
</dbReference>
<proteinExistence type="predicted"/>
<dbReference type="InterPro" id="IPR043128">
    <property type="entry name" value="Rev_trsase/Diguanyl_cyclase"/>
</dbReference>
<dbReference type="InterPro" id="IPR013655">
    <property type="entry name" value="PAS_fold_3"/>
</dbReference>
<dbReference type="Pfam" id="PF00990">
    <property type="entry name" value="GGDEF"/>
    <property type="match status" value="1"/>
</dbReference>
<dbReference type="Gene3D" id="3.30.70.270">
    <property type="match status" value="1"/>
</dbReference>
<dbReference type="InterPro" id="IPR035919">
    <property type="entry name" value="EAL_sf"/>
</dbReference>
<dbReference type="Gene3D" id="2.10.70.100">
    <property type="match status" value="1"/>
</dbReference>
<accession>A0ABW8NN34</accession>
<sequence length="880" mass="96656">MIGSFPESAKPASNLVAANQTLHRSRNRRLCQVVERCARAFVSSEGDTVQGDLEGMLFLVAEAMGAVDAMLLISSPVISWQSRVDVVVSQQPVDVLNRLADFSLDSLIQSGEALSDIYQCRAPQSGQDISVWQYLLGGMPGLVLPLVSHGSPRAVMAFAFEKDEMVLSSEGRSALLTLAHMAVVFADVGVLDTLLQCQVRVAEDIERLSGVGSWEFHPATNLLRVSPQLKQLFGLLDGEAVRLPYLARRIHQDDRQRVLATVTESLRQGEGYQLECRIVLPTGRQRRVYVRAEVERQQNGEIWRYGLVQDIGSTNRLESTLPLYHRIVEQMEEGVLVLSCSGTVESVNPAFCRMTGYSAATLAGKQLQSLHRAQHPPAFYRNILVSSCRTGSWVGEIDHRLASGDVVAHLVRVTTIRREDESVRYLVIMLQGATSGRQLSLSTEWLANRDVLTGLPNRNLAIQRIETAITTADAPKQVGVVVINIDDFKPINDSLGHVYGDELLKAFGLRLIRCGLGSENVARLGGDEFCVLIPHLTSQDDALQVVTRIRQLEQQSYDLDAGFEVYVSVCMGVAIYPQHGDSALQLLNNADTALHEAKRAGRDSVCYYHNDMTLAAASRLELISQLRVALQNGSGLRLFYQPQVDAITGQLVGLEALIRWQHPADGLLLPDRFLGSAHDAGLMPDIDRFTLQQTARQIFHWRSKGLLVVPVAVNISQQSFVAGNLLEQLQSLVGLFGLQPGDIELELTEGALLEPTPQVLTLISAINDLGIGLVIDDFGTGYSSLGYLHRFPLQKLKIDRSFVSGVEDAGDSQVITRTIVKMAQELGFGLVAEGVENARQADFLSRSGCVVHQGFWYDQALEPESVEGMLQALPSESLPE</sequence>
<feature type="domain" description="PAS" evidence="1">
    <location>
        <begin position="222"/>
        <end position="269"/>
    </location>
</feature>
<dbReference type="SMART" id="SM00267">
    <property type="entry name" value="GGDEF"/>
    <property type="match status" value="1"/>
</dbReference>
<dbReference type="InterPro" id="IPR000160">
    <property type="entry name" value="GGDEF_dom"/>
</dbReference>
<dbReference type="Gene3D" id="3.20.20.450">
    <property type="entry name" value="EAL domain"/>
    <property type="match status" value="1"/>
</dbReference>
<feature type="domain" description="GGDEF" evidence="3">
    <location>
        <begin position="476"/>
        <end position="610"/>
    </location>
</feature>
<dbReference type="SMART" id="SM00091">
    <property type="entry name" value="PAS"/>
    <property type="match status" value="2"/>
</dbReference>
<keyword evidence="5" id="KW-1185">Reference proteome</keyword>
<name>A0ABW8NN34_9GAMM</name>
<dbReference type="NCBIfam" id="TIGR00229">
    <property type="entry name" value="sensory_box"/>
    <property type="match status" value="1"/>
</dbReference>
<evidence type="ECO:0000313" key="4">
    <source>
        <dbReference type="EMBL" id="MFK4754393.1"/>
    </source>
</evidence>
<comment type="caution">
    <text evidence="4">The sequence shown here is derived from an EMBL/GenBank/DDBJ whole genome shotgun (WGS) entry which is preliminary data.</text>
</comment>
<reference evidence="4 5" key="1">
    <citation type="submission" date="2024-03" db="EMBL/GenBank/DDBJ databases">
        <title>High-quality draft genome sequence of Oceanobacter sp. wDCs-4.</title>
        <authorList>
            <person name="Dong C."/>
        </authorList>
    </citation>
    <scope>NUCLEOTIDE SEQUENCE [LARGE SCALE GENOMIC DNA]</scope>
    <source>
        <strain evidence="5">wDCs-4</strain>
    </source>
</reference>
<dbReference type="PROSITE" id="PS50112">
    <property type="entry name" value="PAS"/>
    <property type="match status" value="2"/>
</dbReference>
<dbReference type="Pfam" id="PF00563">
    <property type="entry name" value="EAL"/>
    <property type="match status" value="1"/>
</dbReference>
<organism evidence="4 5">
    <name type="scientific">Oceanobacter antarcticus</name>
    <dbReference type="NCBI Taxonomy" id="3133425"/>
    <lineage>
        <taxon>Bacteria</taxon>
        <taxon>Pseudomonadati</taxon>
        <taxon>Pseudomonadota</taxon>
        <taxon>Gammaproteobacteria</taxon>
        <taxon>Oceanospirillales</taxon>
        <taxon>Oceanospirillaceae</taxon>
        <taxon>Oceanobacter</taxon>
    </lineage>
</organism>
<evidence type="ECO:0000259" key="2">
    <source>
        <dbReference type="PROSITE" id="PS50883"/>
    </source>
</evidence>
<dbReference type="InterPro" id="IPR029787">
    <property type="entry name" value="Nucleotide_cyclase"/>
</dbReference>